<organism evidence="6 7">
    <name type="scientific">Corynebacterium bovis</name>
    <dbReference type="NCBI Taxonomy" id="36808"/>
    <lineage>
        <taxon>Bacteria</taxon>
        <taxon>Bacillati</taxon>
        <taxon>Actinomycetota</taxon>
        <taxon>Actinomycetes</taxon>
        <taxon>Mycobacteriales</taxon>
        <taxon>Corynebacteriaceae</taxon>
        <taxon>Corynebacterium</taxon>
    </lineage>
</organism>
<dbReference type="Pfam" id="PF00126">
    <property type="entry name" value="HTH_1"/>
    <property type="match status" value="1"/>
</dbReference>
<dbReference type="PANTHER" id="PTHR30579">
    <property type="entry name" value="TRANSCRIPTIONAL REGULATOR"/>
    <property type="match status" value="1"/>
</dbReference>
<evidence type="ECO:0000313" key="6">
    <source>
        <dbReference type="EMBL" id="RRO87838.1"/>
    </source>
</evidence>
<protein>
    <submittedName>
        <fullName evidence="6">ArgP/LysG family DNA-binding transcriptional regulator</fullName>
    </submittedName>
</protein>
<dbReference type="Gene3D" id="1.10.10.10">
    <property type="entry name" value="Winged helix-like DNA-binding domain superfamily/Winged helix DNA-binding domain"/>
    <property type="match status" value="1"/>
</dbReference>
<dbReference type="SUPFAM" id="SSF53850">
    <property type="entry name" value="Periplasmic binding protein-like II"/>
    <property type="match status" value="1"/>
</dbReference>
<dbReference type="GO" id="GO:0003700">
    <property type="term" value="F:DNA-binding transcription factor activity"/>
    <property type="evidence" value="ECO:0007669"/>
    <property type="project" value="InterPro"/>
</dbReference>
<evidence type="ECO:0000256" key="1">
    <source>
        <dbReference type="ARBA" id="ARBA00009437"/>
    </source>
</evidence>
<feature type="domain" description="HTH lysR-type" evidence="5">
    <location>
        <begin position="1"/>
        <end position="57"/>
    </location>
</feature>
<accession>A0A3R8QI52</accession>
<dbReference type="Gene3D" id="3.40.190.290">
    <property type="match status" value="1"/>
</dbReference>
<proteinExistence type="inferred from homology"/>
<evidence type="ECO:0000313" key="7">
    <source>
        <dbReference type="Proteomes" id="UP000276526"/>
    </source>
</evidence>
<dbReference type="InterPro" id="IPR036390">
    <property type="entry name" value="WH_DNA-bd_sf"/>
</dbReference>
<dbReference type="InterPro" id="IPR036388">
    <property type="entry name" value="WH-like_DNA-bd_sf"/>
</dbReference>
<reference evidence="6 7" key="1">
    <citation type="submission" date="2018-01" db="EMBL/GenBank/DDBJ databases">
        <title>Twenty Corynebacterium bovis Genomes.</title>
        <authorList>
            <person name="Gulvik C.A."/>
        </authorList>
    </citation>
    <scope>NUCLEOTIDE SEQUENCE [LARGE SCALE GENOMIC DNA]</scope>
    <source>
        <strain evidence="6 7">F6900</strain>
    </source>
</reference>
<comment type="caution">
    <text evidence="6">The sequence shown here is derived from an EMBL/GenBank/DDBJ whole genome shotgun (WGS) entry which is preliminary data.</text>
</comment>
<dbReference type="RefSeq" id="WP_125206867.1">
    <property type="nucleotide sequence ID" value="NZ_PQNK01000001.1"/>
</dbReference>
<keyword evidence="4" id="KW-0804">Transcription</keyword>
<dbReference type="PANTHER" id="PTHR30579:SF2">
    <property type="entry name" value="HTH-TYPE TRANSCRIPTIONAL REGULATOR ARGP"/>
    <property type="match status" value="1"/>
</dbReference>
<keyword evidence="3 6" id="KW-0238">DNA-binding</keyword>
<dbReference type="NCBIfam" id="NF002964">
    <property type="entry name" value="PRK03635.1"/>
    <property type="match status" value="1"/>
</dbReference>
<dbReference type="EMBL" id="PQNK01000001">
    <property type="protein sequence ID" value="RRO87838.1"/>
    <property type="molecule type" value="Genomic_DNA"/>
</dbReference>
<name>A0A3R8QI52_9CORY</name>
<dbReference type="InterPro" id="IPR050176">
    <property type="entry name" value="LTTR"/>
</dbReference>
<comment type="similarity">
    <text evidence="1">Belongs to the LysR transcriptional regulatory family.</text>
</comment>
<evidence type="ECO:0000256" key="4">
    <source>
        <dbReference type="ARBA" id="ARBA00023163"/>
    </source>
</evidence>
<dbReference type="AlphaFoldDB" id="A0A3R8QI52"/>
<evidence type="ECO:0000256" key="3">
    <source>
        <dbReference type="ARBA" id="ARBA00023125"/>
    </source>
</evidence>
<dbReference type="PROSITE" id="PS50931">
    <property type="entry name" value="HTH_LYSR"/>
    <property type="match status" value="1"/>
</dbReference>
<dbReference type="GO" id="GO:0003677">
    <property type="term" value="F:DNA binding"/>
    <property type="evidence" value="ECO:0007669"/>
    <property type="project" value="UniProtKB-KW"/>
</dbReference>
<dbReference type="Pfam" id="PF03466">
    <property type="entry name" value="LysR_substrate"/>
    <property type="match status" value="1"/>
</dbReference>
<evidence type="ECO:0000256" key="2">
    <source>
        <dbReference type="ARBA" id="ARBA00023015"/>
    </source>
</evidence>
<dbReference type="SUPFAM" id="SSF46785">
    <property type="entry name" value="Winged helix' DNA-binding domain"/>
    <property type="match status" value="1"/>
</dbReference>
<dbReference type="InterPro" id="IPR005119">
    <property type="entry name" value="LysR_subst-bd"/>
</dbReference>
<evidence type="ECO:0000259" key="5">
    <source>
        <dbReference type="PROSITE" id="PS50931"/>
    </source>
</evidence>
<dbReference type="InterPro" id="IPR000847">
    <property type="entry name" value="LysR_HTH_N"/>
</dbReference>
<gene>
    <name evidence="6" type="ORF">CXF48_00145</name>
</gene>
<sequence>MIPRHLGTLLAVIDEGSFEAAAGVLGVTPSAVSQRVKALEASVGRVLVRRGTPTAATEAGEVLVQTARRMHVLEAETDARLGGHISALPVPVAVNADSLATWFRPVLAAAAAWDGAGLRITVEDERHSLAMLRRGDCMGAITTDADAVAGCVVEALGTQRYLPVAAPEVKDGLDAGRWTWRTLPAVCYGPKDTMETPVLRARLGGHAAPDPRRRVTEIPSFEGINDAVVAGLGWAVIPESCVEGYVAAGTMAVLSGDVVEVPLFWQHWRLESTVLGRVGDAVHAAAAAGLA</sequence>
<keyword evidence="2" id="KW-0805">Transcription regulation</keyword>
<dbReference type="Proteomes" id="UP000276526">
    <property type="component" value="Unassembled WGS sequence"/>
</dbReference>